<dbReference type="InterPro" id="IPR003593">
    <property type="entry name" value="AAA+_ATPase"/>
</dbReference>
<organism evidence="14 15">
    <name type="scientific">Nocardia tenerifensis</name>
    <dbReference type="NCBI Taxonomy" id="228006"/>
    <lineage>
        <taxon>Bacteria</taxon>
        <taxon>Bacillati</taxon>
        <taxon>Actinomycetota</taxon>
        <taxon>Actinomycetes</taxon>
        <taxon>Mycobacteriales</taxon>
        <taxon>Nocardiaceae</taxon>
        <taxon>Nocardia</taxon>
    </lineage>
</organism>
<keyword evidence="7 14" id="KW-0067">ATP-binding</keyword>
<keyword evidence="8 11" id="KW-1133">Transmembrane helix</keyword>
<evidence type="ECO:0000256" key="3">
    <source>
        <dbReference type="ARBA" id="ARBA00022475"/>
    </source>
</evidence>
<dbReference type="Proteomes" id="UP000247569">
    <property type="component" value="Unassembled WGS sequence"/>
</dbReference>
<keyword evidence="9 11" id="KW-0472">Membrane</keyword>
<dbReference type="GO" id="GO:0016887">
    <property type="term" value="F:ATP hydrolysis activity"/>
    <property type="evidence" value="ECO:0007669"/>
    <property type="project" value="InterPro"/>
</dbReference>
<evidence type="ECO:0000313" key="15">
    <source>
        <dbReference type="Proteomes" id="UP000247569"/>
    </source>
</evidence>
<evidence type="ECO:0000256" key="5">
    <source>
        <dbReference type="ARBA" id="ARBA00022692"/>
    </source>
</evidence>
<keyword evidence="4" id="KW-0997">Cell inner membrane</keyword>
<gene>
    <name evidence="14" type="ORF">DFR70_11559</name>
</gene>
<dbReference type="InterPro" id="IPR039421">
    <property type="entry name" value="Type_1_exporter"/>
</dbReference>
<feature type="transmembrane region" description="Helical" evidence="11">
    <location>
        <begin position="434"/>
        <end position="458"/>
    </location>
</feature>
<evidence type="ECO:0000256" key="6">
    <source>
        <dbReference type="ARBA" id="ARBA00022741"/>
    </source>
</evidence>
<dbReference type="GO" id="GO:0005886">
    <property type="term" value="C:plasma membrane"/>
    <property type="evidence" value="ECO:0007669"/>
    <property type="project" value="UniProtKB-SubCell"/>
</dbReference>
<dbReference type="GO" id="GO:0005524">
    <property type="term" value="F:ATP binding"/>
    <property type="evidence" value="ECO:0007669"/>
    <property type="project" value="UniProtKB-KW"/>
</dbReference>
<dbReference type="InterPro" id="IPR027417">
    <property type="entry name" value="P-loop_NTPase"/>
</dbReference>
<dbReference type="Gene3D" id="3.40.50.300">
    <property type="entry name" value="P-loop containing nucleotide triphosphate hydrolases"/>
    <property type="match status" value="1"/>
</dbReference>
<feature type="transmembrane region" description="Helical" evidence="11">
    <location>
        <begin position="120"/>
        <end position="139"/>
    </location>
</feature>
<evidence type="ECO:0000256" key="2">
    <source>
        <dbReference type="ARBA" id="ARBA00022448"/>
    </source>
</evidence>
<dbReference type="OrthoDB" id="9806127at2"/>
<feature type="transmembrane region" description="Helical" evidence="11">
    <location>
        <begin position="192"/>
        <end position="221"/>
    </location>
</feature>
<accession>A0A318JWS4</accession>
<dbReference type="InterPro" id="IPR036640">
    <property type="entry name" value="ABC1_TM_sf"/>
</dbReference>
<keyword evidence="2" id="KW-0813">Transport</keyword>
<dbReference type="PANTHER" id="PTHR24221">
    <property type="entry name" value="ATP-BINDING CASSETTE SUB-FAMILY B"/>
    <property type="match status" value="1"/>
</dbReference>
<keyword evidence="6" id="KW-0547">Nucleotide-binding</keyword>
<protein>
    <submittedName>
        <fullName evidence="14">ATP-binding cassette subfamily B protein</fullName>
    </submittedName>
</protein>
<comment type="subcellular location">
    <subcellularLocation>
        <location evidence="1">Cell inner membrane</location>
        <topology evidence="1">Multi-pass membrane protein</topology>
    </subcellularLocation>
</comment>
<dbReference type="RefSeq" id="WP_063713463.1">
    <property type="nucleotide sequence ID" value="NZ_QJKF01000015.1"/>
</dbReference>
<dbReference type="SUPFAM" id="SSF90123">
    <property type="entry name" value="ABC transporter transmembrane region"/>
    <property type="match status" value="1"/>
</dbReference>
<keyword evidence="3" id="KW-1003">Cell membrane</keyword>
<dbReference type="SMART" id="SM00382">
    <property type="entry name" value="AAA"/>
    <property type="match status" value="1"/>
</dbReference>
<dbReference type="EMBL" id="QJKF01000015">
    <property type="protein sequence ID" value="PXX58086.1"/>
    <property type="molecule type" value="Genomic_DNA"/>
</dbReference>
<dbReference type="PANTHER" id="PTHR24221:SF601">
    <property type="entry name" value="ABC TRANSPORTER"/>
    <property type="match status" value="1"/>
</dbReference>
<dbReference type="AlphaFoldDB" id="A0A318JWS4"/>
<proteinExistence type="inferred from homology"/>
<dbReference type="GO" id="GO:0034040">
    <property type="term" value="F:ATPase-coupled lipid transmembrane transporter activity"/>
    <property type="evidence" value="ECO:0007669"/>
    <property type="project" value="TreeGrafter"/>
</dbReference>
<comment type="similarity">
    <text evidence="10">Belongs to the ABC transporter superfamily. Siderophore-Fe(3+) uptake transporter (SIUT) (TC 3.A.1.21) family.</text>
</comment>
<dbReference type="Gene3D" id="1.20.1560.10">
    <property type="entry name" value="ABC transporter type 1, transmembrane domain"/>
    <property type="match status" value="1"/>
</dbReference>
<evidence type="ECO:0000259" key="12">
    <source>
        <dbReference type="PROSITE" id="PS50893"/>
    </source>
</evidence>
<dbReference type="InterPro" id="IPR011527">
    <property type="entry name" value="ABC1_TM_dom"/>
</dbReference>
<feature type="domain" description="ABC transmembrane type-1" evidence="13">
    <location>
        <begin position="194"/>
        <end position="487"/>
    </location>
</feature>
<dbReference type="InterPro" id="IPR017871">
    <property type="entry name" value="ABC_transporter-like_CS"/>
</dbReference>
<evidence type="ECO:0000256" key="7">
    <source>
        <dbReference type="ARBA" id="ARBA00022840"/>
    </source>
</evidence>
<dbReference type="PROSITE" id="PS50893">
    <property type="entry name" value="ABC_TRANSPORTER_2"/>
    <property type="match status" value="1"/>
</dbReference>
<comment type="caution">
    <text evidence="14">The sequence shown here is derived from an EMBL/GenBank/DDBJ whole genome shotgun (WGS) entry which is preliminary data.</text>
</comment>
<dbReference type="InterPro" id="IPR003439">
    <property type="entry name" value="ABC_transporter-like_ATP-bd"/>
</dbReference>
<reference evidence="14 15" key="1">
    <citation type="submission" date="2018-05" db="EMBL/GenBank/DDBJ databases">
        <title>Genomic Encyclopedia of Type Strains, Phase IV (KMG-IV): sequencing the most valuable type-strain genomes for metagenomic binning, comparative biology and taxonomic classification.</title>
        <authorList>
            <person name="Goeker M."/>
        </authorList>
    </citation>
    <scope>NUCLEOTIDE SEQUENCE [LARGE SCALE GENOMIC DNA]</scope>
    <source>
        <strain evidence="14 15">DSM 44704</strain>
    </source>
</reference>
<evidence type="ECO:0000313" key="14">
    <source>
        <dbReference type="EMBL" id="PXX58086.1"/>
    </source>
</evidence>
<dbReference type="SUPFAM" id="SSF52540">
    <property type="entry name" value="P-loop containing nucleoside triphosphate hydrolases"/>
    <property type="match status" value="1"/>
</dbReference>
<name>A0A318JWS4_9NOCA</name>
<keyword evidence="15" id="KW-1185">Reference proteome</keyword>
<evidence type="ECO:0000256" key="8">
    <source>
        <dbReference type="ARBA" id="ARBA00022989"/>
    </source>
</evidence>
<feature type="transmembrane region" description="Helical" evidence="11">
    <location>
        <begin position="344"/>
        <end position="362"/>
    </location>
</feature>
<feature type="transmembrane region" description="Helical" evidence="11">
    <location>
        <begin position="241"/>
        <end position="261"/>
    </location>
</feature>
<evidence type="ECO:0000256" key="11">
    <source>
        <dbReference type="SAM" id="Phobius"/>
    </source>
</evidence>
<dbReference type="Pfam" id="PF00005">
    <property type="entry name" value="ABC_tran"/>
    <property type="match status" value="1"/>
</dbReference>
<dbReference type="Pfam" id="PF00664">
    <property type="entry name" value="ABC_membrane"/>
    <property type="match status" value="1"/>
</dbReference>
<dbReference type="FunFam" id="3.40.50.300:FF:000221">
    <property type="entry name" value="Multidrug ABC transporter ATP-binding protein"/>
    <property type="match status" value="1"/>
</dbReference>
<evidence type="ECO:0000259" key="13">
    <source>
        <dbReference type="PROSITE" id="PS50929"/>
    </source>
</evidence>
<dbReference type="PROSITE" id="PS50929">
    <property type="entry name" value="ABC_TM1F"/>
    <property type="match status" value="1"/>
</dbReference>
<sequence length="764" mass="82492">MTILVDDAVDRRVRSVSVIPGRQRWEVGPVLGRKRTAEQLGAWLRSQPGVLSARASSISGRLLITHDPALGSREVAGLVRHAVGEVAEDVQPAVVPASRGAGVGSLARKWWWRGLAPKQVGGLSITYGIGAAALVVRGLLQFPTVRLAAVVAATGVIVYRGWRRSRARQLGTGARSPVKGGLRTILGRHRRAFWIAVAMSALGQLLYLTPLLVIGWMLAVLTRGPTSLLAGLGLAGASSQLWFLSGLTLVAYLGYALVSYATTIRWRDLANTIEHEWRGKVYAVVQRGSLGSLERERTTRLADLLTTDIAQLGRVLSGSAGTIVEIGVTAVVLIGSFLFWAPHLAWIALLPAPAIAAASFYYQERVAPGHAEGGETRRQLTSQLTNNLEASATVKSFGAEDFEIERIERLSQAYRAANHRIDVETTRYSHAVQVFSMSALIGVLLFGGSSVLAGTLSLETYNGLISLPTFLLLRLPEVGSAVEDYERTLAALGRVLELLELPVEPSGTGRPIDVATLQREIVLDGVTFAYPGRAPALRNVSMRLRGRKTTGLVGATGAGKTTVAKLLLRLHEVQSGRVLLDGADIRELRLEDLRRCIGFVAQDAFLFDGSVEDNIRYGTFDAGRDDVMRAARLAEAAAFIEAMPDQYDSMVGERGVALSGGQRQRLSLARAIVKDAPILVLDEATSAVDNETEASIQRALTEFARDRTLVLIAHRLSTIRHADWIYVMGAGGEIVEEGTHVELLARAGVYASLWRLQVGDGERD</sequence>
<feature type="domain" description="ABC transporter" evidence="12">
    <location>
        <begin position="521"/>
        <end position="756"/>
    </location>
</feature>
<feature type="transmembrane region" description="Helical" evidence="11">
    <location>
        <begin position="315"/>
        <end position="338"/>
    </location>
</feature>
<evidence type="ECO:0000256" key="1">
    <source>
        <dbReference type="ARBA" id="ARBA00004429"/>
    </source>
</evidence>
<evidence type="ECO:0000256" key="9">
    <source>
        <dbReference type="ARBA" id="ARBA00023136"/>
    </source>
</evidence>
<dbReference type="PROSITE" id="PS00211">
    <property type="entry name" value="ABC_TRANSPORTER_1"/>
    <property type="match status" value="1"/>
</dbReference>
<feature type="transmembrane region" description="Helical" evidence="11">
    <location>
        <begin position="145"/>
        <end position="162"/>
    </location>
</feature>
<evidence type="ECO:0000256" key="4">
    <source>
        <dbReference type="ARBA" id="ARBA00022519"/>
    </source>
</evidence>
<keyword evidence="5 11" id="KW-0812">Transmembrane</keyword>
<evidence type="ECO:0000256" key="10">
    <source>
        <dbReference type="ARBA" id="ARBA00023455"/>
    </source>
</evidence>
<dbReference type="GO" id="GO:0140359">
    <property type="term" value="F:ABC-type transporter activity"/>
    <property type="evidence" value="ECO:0007669"/>
    <property type="project" value="InterPro"/>
</dbReference>